<dbReference type="Proteomes" id="UP000430692">
    <property type="component" value="Unassembled WGS sequence"/>
</dbReference>
<organism evidence="1 2">
    <name type="scientific">Shimazuella alba</name>
    <dbReference type="NCBI Taxonomy" id="2690964"/>
    <lineage>
        <taxon>Bacteria</taxon>
        <taxon>Bacillati</taxon>
        <taxon>Bacillota</taxon>
        <taxon>Bacilli</taxon>
        <taxon>Bacillales</taxon>
        <taxon>Thermoactinomycetaceae</taxon>
        <taxon>Shimazuella</taxon>
    </lineage>
</organism>
<dbReference type="RefSeq" id="WP_160801829.1">
    <property type="nucleotide sequence ID" value="NZ_WUUL01000007.1"/>
</dbReference>
<accession>A0A6I4VTY4</accession>
<sequence length="50" mass="5858">MTQENKPTLADALSKQLLTKKYNRGEAIPIKELFANKQEQKRFPIIDNRK</sequence>
<name>A0A6I4VTY4_9BACL</name>
<proteinExistence type="predicted"/>
<protein>
    <submittedName>
        <fullName evidence="1">Uncharacterized protein</fullName>
    </submittedName>
</protein>
<gene>
    <name evidence="1" type="ORF">GSM42_12260</name>
</gene>
<keyword evidence="2" id="KW-1185">Reference proteome</keyword>
<dbReference type="EMBL" id="WUUL01000007">
    <property type="protein sequence ID" value="MXQ54473.1"/>
    <property type="molecule type" value="Genomic_DNA"/>
</dbReference>
<evidence type="ECO:0000313" key="2">
    <source>
        <dbReference type="Proteomes" id="UP000430692"/>
    </source>
</evidence>
<comment type="caution">
    <text evidence="1">The sequence shown here is derived from an EMBL/GenBank/DDBJ whole genome shotgun (WGS) entry which is preliminary data.</text>
</comment>
<dbReference type="AlphaFoldDB" id="A0A6I4VTY4"/>
<evidence type="ECO:0000313" key="1">
    <source>
        <dbReference type="EMBL" id="MXQ54473.1"/>
    </source>
</evidence>
<reference evidence="1 2" key="1">
    <citation type="submission" date="2019-12" db="EMBL/GenBank/DDBJ databases">
        <title>Whole-genome analyses of novel actinobacteria.</title>
        <authorList>
            <person name="Sahin N."/>
            <person name="Saygin H."/>
        </authorList>
    </citation>
    <scope>NUCLEOTIDE SEQUENCE [LARGE SCALE GENOMIC DNA]</scope>
    <source>
        <strain evidence="1 2">KC615</strain>
    </source>
</reference>